<dbReference type="GO" id="GO:0006235">
    <property type="term" value="P:dTTP biosynthetic process"/>
    <property type="evidence" value="ECO:0007669"/>
    <property type="project" value="TreeGrafter"/>
</dbReference>
<evidence type="ECO:0000256" key="1">
    <source>
        <dbReference type="ARBA" id="ARBA00004992"/>
    </source>
</evidence>
<comment type="similarity">
    <text evidence="2">Belongs to the thymidylate kinase family.</text>
</comment>
<feature type="compositionally biased region" description="Low complexity" evidence="10">
    <location>
        <begin position="1"/>
        <end position="20"/>
    </location>
</feature>
<dbReference type="SUPFAM" id="SSF52540">
    <property type="entry name" value="P-loop containing nucleoside triphosphate hydrolases"/>
    <property type="match status" value="1"/>
</dbReference>
<feature type="compositionally biased region" description="Low complexity" evidence="10">
    <location>
        <begin position="979"/>
        <end position="1011"/>
    </location>
</feature>
<feature type="compositionally biased region" description="Low complexity" evidence="10">
    <location>
        <begin position="312"/>
        <end position="344"/>
    </location>
</feature>
<feature type="region of interest" description="Disordered" evidence="10">
    <location>
        <begin position="1114"/>
        <end position="1139"/>
    </location>
</feature>
<feature type="compositionally biased region" description="Polar residues" evidence="10">
    <location>
        <begin position="1195"/>
        <end position="1206"/>
    </location>
</feature>
<evidence type="ECO:0000256" key="4">
    <source>
        <dbReference type="ARBA" id="ARBA00017144"/>
    </source>
</evidence>
<feature type="compositionally biased region" description="Polar residues" evidence="10">
    <location>
        <begin position="209"/>
        <end position="222"/>
    </location>
</feature>
<dbReference type="CDD" id="cd01672">
    <property type="entry name" value="TMPK"/>
    <property type="match status" value="1"/>
</dbReference>
<feature type="region of interest" description="Disordered" evidence="10">
    <location>
        <begin position="788"/>
        <end position="807"/>
    </location>
</feature>
<evidence type="ECO:0000259" key="11">
    <source>
        <dbReference type="Pfam" id="PF02223"/>
    </source>
</evidence>
<dbReference type="Gene3D" id="3.40.50.300">
    <property type="entry name" value="P-loop containing nucleotide triphosphate hydrolases"/>
    <property type="match status" value="1"/>
</dbReference>
<dbReference type="HAMAP" id="MF_00165">
    <property type="entry name" value="Thymidylate_kinase"/>
    <property type="match status" value="1"/>
</dbReference>
<feature type="region of interest" description="Disordered" evidence="10">
    <location>
        <begin position="1163"/>
        <end position="1213"/>
    </location>
</feature>
<dbReference type="GO" id="GO:0004798">
    <property type="term" value="F:dTMP kinase activity"/>
    <property type="evidence" value="ECO:0007669"/>
    <property type="project" value="UniProtKB-EC"/>
</dbReference>
<dbReference type="GO" id="GO:0005829">
    <property type="term" value="C:cytosol"/>
    <property type="evidence" value="ECO:0007669"/>
    <property type="project" value="TreeGrafter"/>
</dbReference>
<feature type="region of interest" description="Disordered" evidence="10">
    <location>
        <begin position="923"/>
        <end position="1019"/>
    </location>
</feature>
<dbReference type="STRING" id="1882483.A0A317XPY5"/>
<dbReference type="EC" id="2.7.4.9" evidence="3"/>
<feature type="region of interest" description="Disordered" evidence="10">
    <location>
        <begin position="435"/>
        <end position="462"/>
    </location>
</feature>
<dbReference type="PROSITE" id="PS01331">
    <property type="entry name" value="THYMIDYLATE_KINASE"/>
    <property type="match status" value="1"/>
</dbReference>
<feature type="compositionally biased region" description="Polar residues" evidence="10">
    <location>
        <begin position="246"/>
        <end position="283"/>
    </location>
</feature>
<dbReference type="OrthoDB" id="425602at2759"/>
<sequence>MSYFSTGAQSTANTSNANASPRRKISTDLSRIKNFPSTLSLRKPEPESSNTAPGPGAFSRIRNFGQAHLRNERSDRNLAASYDSPHTASAVDHSNANTPPMTTGKSDSSLDSKMFRRRSRLLDAFRPSRKPQPSFEVIRKPPNHSTTSFQSSGPATSTRVELNRNSSRMSAMSSDLPEAPPRISLTVPRPASSASQVDGSAFVASFENISSRSPYPPSTSATRKFGSAKGGQLGRRISDTIPGPISNPTSRAQSPSFGSQPDSQQRASFSLHSFRNVRSASDASRTDDGGHSRVHSVISVDEFTTPREELPEPSLALPEEPAAPVSAPPIVDSLPTPTSPTVDDTTIDASHARVVGSPSPITAAAATGNAPKPASMSAARFRQASRQRSESGNIPGLDSTSAQHTGSSTARPVRSRTPSQDLAMMEAIIAQNGKRISRPVSAADDRRNSIDPSIGSAVTSAPAPVSATAATNRANAASVAPSRKRGYFIVVEGLDRAGKSTQVERLAKALGAEAIKFPERTTAIGQMINSYLAQTSDLDDKAIHLLFSANRWECVTSIQKTLEQGTNIVCDRYAFSGIAYSVSKGLAYDWCRNPDVGLPLPDLTLFLDLDATTAAARGGYGEERYEKLEFQAKVREAFDRVSDDVKAHGGRWATVNAGKTLEEVTDEIQRTVQRAISSMDRVGAPLGKLFVSQRPANDRASSSNELVPPTVSARPDLKRSSYASDRSAISNRSVDASRPPIGTPNGSTAFPSVRPAGSPLSYSEQLAAVRAAAAGTLSGLFGGSSTTPDALAKPLEPEGPAATNSLRGYGADSARVLANYQDDGTGRRPTLIDVIGQLESHNGGDGQIGKESHRRSMSAAPDGLPSPSEGFTSNFALSGRPRRSTDQSRPAGSAGPMKTVSTAVVADTPALRDVPLIVPSPQRASEAVTVNDLTPSPEIGQADSSPLSSTTRPHLEPADRRRHGNGSRLSVQSGQAETASMRSSPVAAAPSPRLSSPSSRPPSASATPLPRGSTSSPMTNVAELASPQAAHAAPSTNPAAHLSAQQLAALNMQQGQAEFQEQYMRNYMAMMANPMLAQQAHYQMMLQRHQQQYYGRAASAIGATSGPSIMPGSAAGMGANGKSSGNGNGAASGATGPPTAAFMQPGTGYGFQPNVAASEVGYAGQMQSQSQSQRERRRSHQRTLSSGSFIDPASLNRSTPNVSGVPSQQHASAAAQNAQMQMQQPMLSMMMAAPPQTSVTAPSSPTMAPQHFYAQAQPQMAFHPSMFSSASGVHAQPFPIYGPGSFARPFYSAAQSELAVSAQSPPDRTASAAAMRTRRSMDKKVSFQELRPAKS</sequence>
<keyword evidence="13" id="KW-1185">Reference proteome</keyword>
<dbReference type="GO" id="GO:0006233">
    <property type="term" value="P:dTDP biosynthetic process"/>
    <property type="evidence" value="ECO:0007669"/>
    <property type="project" value="InterPro"/>
</dbReference>
<dbReference type="PANTHER" id="PTHR10344:SF1">
    <property type="entry name" value="THYMIDYLATE KINASE"/>
    <property type="match status" value="1"/>
</dbReference>
<reference evidence="12 13" key="1">
    <citation type="journal article" date="2018" name="Mol. Biol. Evol.">
        <title>Broad Genomic Sampling Reveals a Smut Pathogenic Ancestry of the Fungal Clade Ustilaginomycotina.</title>
        <authorList>
            <person name="Kijpornyongpan T."/>
            <person name="Mondo S.J."/>
            <person name="Barry K."/>
            <person name="Sandor L."/>
            <person name="Lee J."/>
            <person name="Lipzen A."/>
            <person name="Pangilinan J."/>
            <person name="LaButti K."/>
            <person name="Hainaut M."/>
            <person name="Henrissat B."/>
            <person name="Grigoriev I.V."/>
            <person name="Spatafora J.W."/>
            <person name="Aime M.C."/>
        </authorList>
    </citation>
    <scope>NUCLEOTIDE SEQUENCE [LARGE SCALE GENOMIC DNA]</scope>
    <source>
        <strain evidence="12 13">MCA 3645</strain>
    </source>
</reference>
<dbReference type="GO" id="GO:0005524">
    <property type="term" value="F:ATP binding"/>
    <property type="evidence" value="ECO:0007669"/>
    <property type="project" value="UniProtKB-KW"/>
</dbReference>
<proteinExistence type="inferred from homology"/>
<evidence type="ECO:0000313" key="13">
    <source>
        <dbReference type="Proteomes" id="UP000246740"/>
    </source>
</evidence>
<dbReference type="InParanoid" id="A0A317XPY5"/>
<evidence type="ECO:0000256" key="2">
    <source>
        <dbReference type="ARBA" id="ARBA00009776"/>
    </source>
</evidence>
<evidence type="ECO:0000256" key="6">
    <source>
        <dbReference type="ARBA" id="ARBA00022727"/>
    </source>
</evidence>
<keyword evidence="7" id="KW-0547">Nucleotide-binding</keyword>
<dbReference type="PANTHER" id="PTHR10344">
    <property type="entry name" value="THYMIDYLATE KINASE"/>
    <property type="match status" value="1"/>
</dbReference>
<feature type="compositionally biased region" description="Low complexity" evidence="10">
    <location>
        <begin position="362"/>
        <end position="386"/>
    </location>
</feature>
<dbReference type="NCBIfam" id="TIGR00041">
    <property type="entry name" value="DTMP_kinase"/>
    <property type="match status" value="1"/>
</dbReference>
<protein>
    <recommendedName>
        <fullName evidence="4">Thymidylate kinase</fullName>
        <ecNumber evidence="3">2.7.4.9</ecNumber>
    </recommendedName>
</protein>
<dbReference type="GO" id="GO:0004550">
    <property type="term" value="F:nucleoside diphosphate kinase activity"/>
    <property type="evidence" value="ECO:0007669"/>
    <property type="project" value="TreeGrafter"/>
</dbReference>
<comment type="pathway">
    <text evidence="1">Pyrimidine metabolism; dTTP biosynthesis.</text>
</comment>
<evidence type="ECO:0000256" key="3">
    <source>
        <dbReference type="ARBA" id="ARBA00012980"/>
    </source>
</evidence>
<dbReference type="InterPro" id="IPR027417">
    <property type="entry name" value="P-loop_NTPase"/>
</dbReference>
<dbReference type="Proteomes" id="UP000246740">
    <property type="component" value="Unassembled WGS sequence"/>
</dbReference>
<dbReference type="FunFam" id="3.40.50.300:FF:000679">
    <property type="entry name" value="Thymidylate kinase"/>
    <property type="match status" value="1"/>
</dbReference>
<dbReference type="InterPro" id="IPR018094">
    <property type="entry name" value="Thymidylate_kinase"/>
</dbReference>
<dbReference type="GO" id="GO:0005634">
    <property type="term" value="C:nucleus"/>
    <property type="evidence" value="ECO:0007669"/>
    <property type="project" value="TreeGrafter"/>
</dbReference>
<evidence type="ECO:0000313" key="12">
    <source>
        <dbReference type="EMBL" id="PWZ00152.1"/>
    </source>
</evidence>
<feature type="domain" description="Thymidylate kinase-like" evidence="11">
    <location>
        <begin position="491"/>
        <end position="668"/>
    </location>
</feature>
<feature type="compositionally biased region" description="Low complexity" evidence="10">
    <location>
        <begin position="1114"/>
        <end position="1123"/>
    </location>
</feature>
<evidence type="ECO:0000256" key="5">
    <source>
        <dbReference type="ARBA" id="ARBA00022679"/>
    </source>
</evidence>
<dbReference type="Pfam" id="PF02223">
    <property type="entry name" value="Thymidylate_kin"/>
    <property type="match status" value="1"/>
</dbReference>
<feature type="compositionally biased region" description="Low complexity" evidence="10">
    <location>
        <begin position="163"/>
        <end position="174"/>
    </location>
</feature>
<accession>A0A317XPY5</accession>
<organism evidence="12 13">
    <name type="scientific">Testicularia cyperi</name>
    <dbReference type="NCBI Taxonomy" id="1882483"/>
    <lineage>
        <taxon>Eukaryota</taxon>
        <taxon>Fungi</taxon>
        <taxon>Dikarya</taxon>
        <taxon>Basidiomycota</taxon>
        <taxon>Ustilaginomycotina</taxon>
        <taxon>Ustilaginomycetes</taxon>
        <taxon>Ustilaginales</taxon>
        <taxon>Anthracoideaceae</taxon>
        <taxon>Testicularia</taxon>
    </lineage>
</organism>
<dbReference type="InterPro" id="IPR039430">
    <property type="entry name" value="Thymidylate_kin-like_dom"/>
</dbReference>
<feature type="region of interest" description="Disordered" evidence="10">
    <location>
        <begin position="1299"/>
        <end position="1335"/>
    </location>
</feature>
<keyword evidence="6" id="KW-0545">Nucleotide biosynthesis</keyword>
<feature type="region of interest" description="Disordered" evidence="10">
    <location>
        <begin position="209"/>
        <end position="420"/>
    </location>
</feature>
<feature type="compositionally biased region" description="Polar residues" evidence="10">
    <location>
        <begin position="721"/>
        <end position="734"/>
    </location>
</feature>
<dbReference type="EMBL" id="KZ819193">
    <property type="protein sequence ID" value="PWZ00152.1"/>
    <property type="molecule type" value="Genomic_DNA"/>
</dbReference>
<keyword evidence="9" id="KW-0067">ATP-binding</keyword>
<keyword evidence="8" id="KW-0418">Kinase</keyword>
<evidence type="ECO:0000256" key="9">
    <source>
        <dbReference type="ARBA" id="ARBA00022840"/>
    </source>
</evidence>
<evidence type="ECO:0000256" key="7">
    <source>
        <dbReference type="ARBA" id="ARBA00022741"/>
    </source>
</evidence>
<feature type="compositionally biased region" description="Polar residues" evidence="10">
    <location>
        <begin position="398"/>
        <end position="420"/>
    </location>
</feature>
<feature type="region of interest" description="Disordered" evidence="10">
    <location>
        <begin position="838"/>
        <end position="899"/>
    </location>
</feature>
<gene>
    <name evidence="12" type="ORF">BCV70DRAFT_200306</name>
</gene>
<feature type="compositionally biased region" description="Polar residues" evidence="10">
    <location>
        <begin position="143"/>
        <end position="160"/>
    </location>
</feature>
<dbReference type="GO" id="GO:0006227">
    <property type="term" value="P:dUDP biosynthetic process"/>
    <property type="evidence" value="ECO:0007669"/>
    <property type="project" value="TreeGrafter"/>
</dbReference>
<name>A0A317XPY5_9BASI</name>
<dbReference type="InterPro" id="IPR018095">
    <property type="entry name" value="Thymidylate_kin_CS"/>
</dbReference>
<feature type="region of interest" description="Disordered" evidence="10">
    <location>
        <begin position="83"/>
        <end position="193"/>
    </location>
</feature>
<feature type="region of interest" description="Disordered" evidence="10">
    <location>
        <begin position="694"/>
        <end position="759"/>
    </location>
</feature>
<feature type="compositionally biased region" description="Polar residues" evidence="10">
    <location>
        <begin position="967"/>
        <end position="978"/>
    </location>
</feature>
<keyword evidence="5" id="KW-0808">Transferase</keyword>
<feature type="compositionally biased region" description="Polar residues" evidence="10">
    <location>
        <begin position="942"/>
        <end position="952"/>
    </location>
</feature>
<evidence type="ECO:0000256" key="10">
    <source>
        <dbReference type="SAM" id="MobiDB-lite"/>
    </source>
</evidence>
<feature type="compositionally biased region" description="Polar residues" evidence="10">
    <location>
        <begin position="84"/>
        <end position="107"/>
    </location>
</feature>
<evidence type="ECO:0000256" key="8">
    <source>
        <dbReference type="ARBA" id="ARBA00022777"/>
    </source>
</evidence>
<feature type="region of interest" description="Disordered" evidence="10">
    <location>
        <begin position="1"/>
        <end position="60"/>
    </location>
</feature>